<protein>
    <submittedName>
        <fullName evidence="1">DeoR family transcriptional regulator</fullName>
    </submittedName>
</protein>
<reference evidence="1" key="1">
    <citation type="submission" date="2022-05" db="EMBL/GenBank/DDBJ databases">
        <title>Comparative Genomics of Spacecraft Associated Microbes.</title>
        <authorList>
            <person name="Tran M.T."/>
            <person name="Wright A."/>
            <person name="Seuylemezian A."/>
            <person name="Eisen J."/>
            <person name="Coil D."/>
        </authorList>
    </citation>
    <scope>NUCLEOTIDE SEQUENCE</scope>
    <source>
        <strain evidence="1">214.1.1</strain>
    </source>
</reference>
<name>A0A9X2IM89_9BACI</name>
<keyword evidence="2" id="KW-1185">Reference proteome</keyword>
<evidence type="ECO:0000313" key="1">
    <source>
        <dbReference type="EMBL" id="MCM3712491.1"/>
    </source>
</evidence>
<dbReference type="Proteomes" id="UP001139179">
    <property type="component" value="Unassembled WGS sequence"/>
</dbReference>
<dbReference type="AlphaFoldDB" id="A0A9X2IM89"/>
<sequence length="216" mass="25002">MNKTKKTTKDKILEALKIDVSLTVNDLTERLKITHMAVRKHLSTLEQDQLIQAKEVKQPMGRPLQVFSLTAEGERLFPKNYEGISVEFLQDIQDLHGKETIDHLFQKREQRLAAEYKARVEHKRPTERIYELARIQNEKGYMTDVHQLDEQTFELVEHNCPILAIAKEFKTACHCETAMFKQVIGTENVKRVSCKTEGDDHCKFLFALKEALPHSG</sequence>
<dbReference type="Gene3D" id="1.10.10.10">
    <property type="entry name" value="Winged helix-like DNA-binding domain superfamily/Winged helix DNA-binding domain"/>
    <property type="match status" value="1"/>
</dbReference>
<dbReference type="RefSeq" id="WP_251221371.1">
    <property type="nucleotide sequence ID" value="NZ_JAMBOL010000001.1"/>
</dbReference>
<proteinExistence type="predicted"/>
<dbReference type="InterPro" id="IPR036390">
    <property type="entry name" value="WH_DNA-bd_sf"/>
</dbReference>
<dbReference type="PANTHER" id="PTHR38600">
    <property type="entry name" value="TRANSCRIPTIONAL REGULATORY PROTEIN"/>
    <property type="match status" value="1"/>
</dbReference>
<organism evidence="1 2">
    <name type="scientific">Halalkalibacter oceani</name>
    <dbReference type="NCBI Taxonomy" id="1653776"/>
    <lineage>
        <taxon>Bacteria</taxon>
        <taxon>Bacillati</taxon>
        <taxon>Bacillota</taxon>
        <taxon>Bacilli</taxon>
        <taxon>Bacillales</taxon>
        <taxon>Bacillaceae</taxon>
        <taxon>Halalkalibacter</taxon>
    </lineage>
</organism>
<dbReference type="InterPro" id="IPR036388">
    <property type="entry name" value="WH-like_DNA-bd_sf"/>
</dbReference>
<dbReference type="Pfam" id="PF13412">
    <property type="entry name" value="HTH_24"/>
    <property type="match status" value="1"/>
</dbReference>
<accession>A0A9X2IM89</accession>
<dbReference type="SUPFAM" id="SSF46785">
    <property type="entry name" value="Winged helix' DNA-binding domain"/>
    <property type="match status" value="1"/>
</dbReference>
<dbReference type="PANTHER" id="PTHR38600:SF2">
    <property type="entry name" value="SLL0088 PROTEIN"/>
    <property type="match status" value="1"/>
</dbReference>
<gene>
    <name evidence="1" type="ORF">M3202_00215</name>
</gene>
<comment type="caution">
    <text evidence="1">The sequence shown here is derived from an EMBL/GenBank/DDBJ whole genome shotgun (WGS) entry which is preliminary data.</text>
</comment>
<evidence type="ECO:0000313" key="2">
    <source>
        <dbReference type="Proteomes" id="UP001139179"/>
    </source>
</evidence>
<dbReference type="EMBL" id="JAMBOL010000001">
    <property type="protein sequence ID" value="MCM3712491.1"/>
    <property type="molecule type" value="Genomic_DNA"/>
</dbReference>